<keyword evidence="1" id="KW-0812">Transmembrane</keyword>
<evidence type="ECO:0000313" key="2">
    <source>
        <dbReference type="EMBL" id="CYV32600.1"/>
    </source>
</evidence>
<dbReference type="EMBL" id="FIJK01000028">
    <property type="protein sequence ID" value="CYW33186.1"/>
    <property type="molecule type" value="Genomic_DNA"/>
</dbReference>
<keyword evidence="1" id="KW-0472">Membrane</keyword>
<evidence type="ECO:0000313" key="4">
    <source>
        <dbReference type="Proteomes" id="UP000069526"/>
    </source>
</evidence>
<feature type="transmembrane region" description="Helical" evidence="1">
    <location>
        <begin position="36"/>
        <end position="54"/>
    </location>
</feature>
<name>A0A0Z8NTE0_STRSU</name>
<dbReference type="Pfam" id="PF10066">
    <property type="entry name" value="DUF2304"/>
    <property type="match status" value="1"/>
</dbReference>
<dbReference type="EMBL" id="FIHS01000007">
    <property type="protein sequence ID" value="CYV32600.1"/>
    <property type="molecule type" value="Genomic_DNA"/>
</dbReference>
<dbReference type="RefSeq" id="WP_044690298.1">
    <property type="nucleotide sequence ID" value="NZ_CEHX01000075.1"/>
</dbReference>
<accession>A0A0Z8NTE0</accession>
<proteinExistence type="predicted"/>
<evidence type="ECO:0000313" key="3">
    <source>
        <dbReference type="EMBL" id="CYW33186.1"/>
    </source>
</evidence>
<sequence length="112" mass="12926">MTPTFQVILILTSLITAGLILRRIQKSQVQIQDSLFWLFFSGLLLFLSLFPKVAETVTNLLGISLPVNFVFLFIIFLLIIHQFQLTLRLSKLDNKVKELVQTLAIERLKHDE</sequence>
<dbReference type="Proteomes" id="UP000069526">
    <property type="component" value="Unassembled WGS sequence"/>
</dbReference>
<protein>
    <submittedName>
        <fullName evidence="3">Membrane protein</fullName>
    </submittedName>
</protein>
<organism evidence="3 4">
    <name type="scientific">Streptococcus suis</name>
    <dbReference type="NCBI Taxonomy" id="1307"/>
    <lineage>
        <taxon>Bacteria</taxon>
        <taxon>Bacillati</taxon>
        <taxon>Bacillota</taxon>
        <taxon>Bacilli</taxon>
        <taxon>Lactobacillales</taxon>
        <taxon>Streptococcaceae</taxon>
        <taxon>Streptococcus</taxon>
    </lineage>
</organism>
<dbReference type="AlphaFoldDB" id="A0A0Z8NTE0"/>
<dbReference type="InterPro" id="IPR019277">
    <property type="entry name" value="DUF2304"/>
</dbReference>
<feature type="transmembrane region" description="Helical" evidence="1">
    <location>
        <begin position="60"/>
        <end position="80"/>
    </location>
</feature>
<feature type="transmembrane region" description="Helical" evidence="1">
    <location>
        <begin position="6"/>
        <end position="24"/>
    </location>
</feature>
<gene>
    <name evidence="2" type="ORF">ERS132431_00732</name>
    <name evidence="3" type="ORF">ERS132539_01258</name>
</gene>
<reference evidence="4 5" key="1">
    <citation type="submission" date="2016-02" db="EMBL/GenBank/DDBJ databases">
        <authorList>
            <consortium name="Pathogen Informatics"/>
        </authorList>
    </citation>
    <scope>NUCLEOTIDE SEQUENCE [LARGE SCALE GENOMIC DNA]</scope>
    <source>
        <strain evidence="2 5">LSS69</strain>
        <strain evidence="3 4">SS1013</strain>
    </source>
</reference>
<dbReference type="Proteomes" id="UP000071533">
    <property type="component" value="Unassembled WGS sequence"/>
</dbReference>
<evidence type="ECO:0000313" key="5">
    <source>
        <dbReference type="Proteomes" id="UP000071533"/>
    </source>
</evidence>
<keyword evidence="1" id="KW-1133">Transmembrane helix</keyword>
<evidence type="ECO:0000256" key="1">
    <source>
        <dbReference type="SAM" id="Phobius"/>
    </source>
</evidence>